<evidence type="ECO:0000313" key="2">
    <source>
        <dbReference type="Proteomes" id="UP000221394"/>
    </source>
</evidence>
<keyword evidence="1" id="KW-0808">Transferase</keyword>
<keyword evidence="2" id="KW-1185">Reference proteome</keyword>
<dbReference type="EMBL" id="PDJH01000001">
    <property type="protein sequence ID" value="PFG37379.1"/>
    <property type="molecule type" value="Genomic_DNA"/>
</dbReference>
<reference evidence="1 2" key="1">
    <citation type="submission" date="2017-10" db="EMBL/GenBank/DDBJ databases">
        <title>Sequencing the genomes of 1000 actinobacteria strains.</title>
        <authorList>
            <person name="Klenk H.-P."/>
        </authorList>
    </citation>
    <scope>NUCLEOTIDE SEQUENCE [LARGE SCALE GENOMIC DNA]</scope>
    <source>
        <strain evidence="1 2">DSM 21574</strain>
    </source>
</reference>
<dbReference type="InterPro" id="IPR050194">
    <property type="entry name" value="Glycosyltransferase_grp1"/>
</dbReference>
<accession>A0A2A9EGM9</accession>
<dbReference type="Proteomes" id="UP000221394">
    <property type="component" value="Unassembled WGS sequence"/>
</dbReference>
<comment type="caution">
    <text evidence="1">The sequence shown here is derived from an EMBL/GenBank/DDBJ whole genome shotgun (WGS) entry which is preliminary data.</text>
</comment>
<dbReference type="GO" id="GO:0016757">
    <property type="term" value="F:glycosyltransferase activity"/>
    <property type="evidence" value="ECO:0007669"/>
    <property type="project" value="TreeGrafter"/>
</dbReference>
<dbReference type="PANTHER" id="PTHR45947">
    <property type="entry name" value="SULFOQUINOVOSYL TRANSFERASE SQD2"/>
    <property type="match status" value="1"/>
</dbReference>
<dbReference type="OrthoDB" id="3743653at2"/>
<proteinExistence type="predicted"/>
<protein>
    <submittedName>
        <fullName evidence="1">Glycosyltransferase involved in cell wall biosynthesis</fullName>
    </submittedName>
</protein>
<name>A0A2A9EGM9_9MICO</name>
<gene>
    <name evidence="1" type="ORF">ATL41_2138</name>
</gene>
<dbReference type="Pfam" id="PF13692">
    <property type="entry name" value="Glyco_trans_1_4"/>
    <property type="match status" value="1"/>
</dbReference>
<sequence length="374" mass="40527">MEHSDNPESLILHWGQTGAGPRFLADIAREYARSGNVFTLSYNARADIGDELSKISTDRVTVRTYRSKAGVLLNYPRSLCQAVRIRRMLTRRNTRVVISTMESIHQSLTVPLVLPKNVVYVTIVHDGTHHAGENGAIYRMMRRAELRRADVVVALSSPSAEALSANGANVVESRHPAFEHRTETAPRKSPPPPATCRIGFVGRLTEYKGIDLLPEIARILISQGFTRGIEVYGDGPLKPDVDRMGQEILADTRWIPDDELNTIMSELDLIILPYTEASQSGVVALAMALGVPCIVAPVGGLVEQVNESGCGLVAEAATSLAIADAAQRLLSDPARYADCSTAGIVAASGAFSWSRLRTDIDNAVSRICRTGVAE</sequence>
<dbReference type="PANTHER" id="PTHR45947:SF15">
    <property type="entry name" value="TEICHURONIC ACID BIOSYNTHESIS GLYCOSYLTRANSFERASE TUAC-RELATED"/>
    <property type="match status" value="1"/>
</dbReference>
<evidence type="ECO:0000313" key="1">
    <source>
        <dbReference type="EMBL" id="PFG37379.1"/>
    </source>
</evidence>
<dbReference type="CDD" id="cd03801">
    <property type="entry name" value="GT4_PimA-like"/>
    <property type="match status" value="1"/>
</dbReference>
<dbReference type="AlphaFoldDB" id="A0A2A9EGM9"/>
<organism evidence="1 2">
    <name type="scientific">Flavimobilis soli</name>
    <dbReference type="NCBI Taxonomy" id="442709"/>
    <lineage>
        <taxon>Bacteria</taxon>
        <taxon>Bacillati</taxon>
        <taxon>Actinomycetota</taxon>
        <taxon>Actinomycetes</taxon>
        <taxon>Micrococcales</taxon>
        <taxon>Jonesiaceae</taxon>
        <taxon>Flavimobilis</taxon>
    </lineage>
</organism>
<dbReference type="Gene3D" id="3.40.50.2000">
    <property type="entry name" value="Glycogen Phosphorylase B"/>
    <property type="match status" value="2"/>
</dbReference>
<dbReference type="SUPFAM" id="SSF53756">
    <property type="entry name" value="UDP-Glycosyltransferase/glycogen phosphorylase"/>
    <property type="match status" value="1"/>
</dbReference>